<dbReference type="Proteomes" id="UP000662111">
    <property type="component" value="Unassembled WGS sequence"/>
</dbReference>
<keyword evidence="1" id="KW-0560">Oxidoreductase</keyword>
<reference evidence="4" key="1">
    <citation type="journal article" date="2019" name="Int. J. Syst. Evol. Microbiol.">
        <title>The Global Catalogue of Microorganisms (GCM) 10K type strain sequencing project: providing services to taxonomists for standard genome sequencing and annotation.</title>
        <authorList>
            <consortium name="The Broad Institute Genomics Platform"/>
            <consortium name="The Broad Institute Genome Sequencing Center for Infectious Disease"/>
            <person name="Wu L."/>
            <person name="Ma J."/>
        </authorList>
    </citation>
    <scope>NUCLEOTIDE SEQUENCE [LARGE SCALE GENOMIC DNA]</scope>
    <source>
        <strain evidence="4">CGMCC 1.5362</strain>
    </source>
</reference>
<dbReference type="InterPro" id="IPR050268">
    <property type="entry name" value="NADH-dep_flavin_reductase"/>
</dbReference>
<dbReference type="InterPro" id="IPR012349">
    <property type="entry name" value="Split_barrel_FMN-bd"/>
</dbReference>
<evidence type="ECO:0000313" key="3">
    <source>
        <dbReference type="EMBL" id="GGK65738.1"/>
    </source>
</evidence>
<dbReference type="PANTHER" id="PTHR30466:SF1">
    <property type="entry name" value="FMN REDUCTASE (NADH) RUTF"/>
    <property type="match status" value="1"/>
</dbReference>
<keyword evidence="4" id="KW-1185">Reference proteome</keyword>
<dbReference type="Pfam" id="PF01613">
    <property type="entry name" value="Flavin_Reduct"/>
    <property type="match status" value="1"/>
</dbReference>
<dbReference type="SUPFAM" id="SSF50475">
    <property type="entry name" value="FMN-binding split barrel"/>
    <property type="match status" value="1"/>
</dbReference>
<dbReference type="InterPro" id="IPR002563">
    <property type="entry name" value="Flavin_Rdtase-like_dom"/>
</dbReference>
<evidence type="ECO:0000313" key="4">
    <source>
        <dbReference type="Proteomes" id="UP000662111"/>
    </source>
</evidence>
<dbReference type="Gene3D" id="2.30.110.10">
    <property type="entry name" value="Electron Transport, Fmn-binding Protein, Chain A"/>
    <property type="match status" value="1"/>
</dbReference>
<comment type="caution">
    <text evidence="3">The sequence shown here is derived from an EMBL/GenBank/DDBJ whole genome shotgun (WGS) entry which is preliminary data.</text>
</comment>
<name>A0ABQ2F794_9MICO</name>
<protein>
    <submittedName>
        <fullName evidence="3">Reductase</fullName>
    </submittedName>
</protein>
<sequence length="151" mass="16022">MGRFATGVTVVTSRHRGHDVALTVGSVASVSLDPVLLLVSLHNEARVLEGVDAGEGWAVSVLPARHRGLAAWLGEPGRPLHNQLARISHRRGDVLDVAIVDDALAAFECRTHAVHPAGDHSIVVGEVVAVHAPTTDDPALVHYRGRLGELR</sequence>
<evidence type="ECO:0000256" key="1">
    <source>
        <dbReference type="ARBA" id="ARBA00023002"/>
    </source>
</evidence>
<organism evidence="3 4">
    <name type="scientific">Ornithinimicrobium pekingense</name>
    <dbReference type="NCBI Taxonomy" id="384677"/>
    <lineage>
        <taxon>Bacteria</taxon>
        <taxon>Bacillati</taxon>
        <taxon>Actinomycetota</taxon>
        <taxon>Actinomycetes</taxon>
        <taxon>Micrococcales</taxon>
        <taxon>Ornithinimicrobiaceae</taxon>
        <taxon>Ornithinimicrobium</taxon>
    </lineage>
</organism>
<feature type="domain" description="Flavin reductase like" evidence="2">
    <location>
        <begin position="1"/>
        <end position="149"/>
    </location>
</feature>
<gene>
    <name evidence="3" type="ORF">GCM10011509_12520</name>
</gene>
<proteinExistence type="predicted"/>
<dbReference type="EMBL" id="BMLB01000002">
    <property type="protein sequence ID" value="GGK65738.1"/>
    <property type="molecule type" value="Genomic_DNA"/>
</dbReference>
<evidence type="ECO:0000259" key="2">
    <source>
        <dbReference type="SMART" id="SM00903"/>
    </source>
</evidence>
<dbReference type="SMART" id="SM00903">
    <property type="entry name" value="Flavin_Reduct"/>
    <property type="match status" value="1"/>
</dbReference>
<dbReference type="RefSeq" id="WP_022920263.1">
    <property type="nucleotide sequence ID" value="NZ_BMLB01000002.1"/>
</dbReference>
<dbReference type="PANTHER" id="PTHR30466">
    <property type="entry name" value="FLAVIN REDUCTASE"/>
    <property type="match status" value="1"/>
</dbReference>
<accession>A0ABQ2F794</accession>